<dbReference type="OrthoDB" id="5407957at2759"/>
<feature type="region of interest" description="Disordered" evidence="1">
    <location>
        <begin position="190"/>
        <end position="219"/>
    </location>
</feature>
<keyword evidence="4" id="KW-1185">Reference proteome</keyword>
<feature type="domain" description="HAM1-like N-terminal" evidence="2">
    <location>
        <begin position="26"/>
        <end position="196"/>
    </location>
</feature>
<reference evidence="3 4" key="2">
    <citation type="submission" date="2021-10" db="EMBL/GenBank/DDBJ databases">
        <authorList>
            <person name="Piombo E."/>
        </authorList>
    </citation>
    <scope>NUCLEOTIDE SEQUENCE [LARGE SCALE GENOMIC DNA]</scope>
</reference>
<organism evidence="3 4">
    <name type="scientific">Clonostachys solani</name>
    <dbReference type="NCBI Taxonomy" id="160281"/>
    <lineage>
        <taxon>Eukaryota</taxon>
        <taxon>Fungi</taxon>
        <taxon>Dikarya</taxon>
        <taxon>Ascomycota</taxon>
        <taxon>Pezizomycotina</taxon>
        <taxon>Sordariomycetes</taxon>
        <taxon>Hypocreomycetidae</taxon>
        <taxon>Hypocreales</taxon>
        <taxon>Bionectriaceae</taxon>
        <taxon>Clonostachys</taxon>
    </lineage>
</organism>
<evidence type="ECO:0000313" key="4">
    <source>
        <dbReference type="Proteomes" id="UP000775872"/>
    </source>
</evidence>
<dbReference type="AlphaFoldDB" id="A0A9N9VYL7"/>
<evidence type="ECO:0000313" key="3">
    <source>
        <dbReference type="EMBL" id="CAH0036348.1"/>
    </source>
</evidence>
<accession>A0A9N9VYL7</accession>
<dbReference type="InterPro" id="IPR017943">
    <property type="entry name" value="Bactericidal_perm-incr_a/b_dom"/>
</dbReference>
<comment type="caution">
    <text evidence="3">The sequence shown here is derived from an EMBL/GenBank/DDBJ whole genome shotgun (WGS) entry which is preliminary data.</text>
</comment>
<evidence type="ECO:0000259" key="2">
    <source>
        <dbReference type="Pfam" id="PF19343"/>
    </source>
</evidence>
<name>A0A9N9VYL7_9HYPO</name>
<dbReference type="InterPro" id="IPR045967">
    <property type="entry name" value="HAM1-like_N"/>
</dbReference>
<feature type="compositionally biased region" description="Basic and acidic residues" evidence="1">
    <location>
        <begin position="192"/>
        <end position="203"/>
    </location>
</feature>
<gene>
    <name evidence="3" type="ORF">CSOL1703_00002647</name>
</gene>
<dbReference type="Pfam" id="PF19343">
    <property type="entry name" value="HAM1_N"/>
    <property type="match status" value="2"/>
</dbReference>
<proteinExistence type="predicted"/>
<feature type="domain" description="HAM1-like N-terminal" evidence="2">
    <location>
        <begin position="198"/>
        <end position="579"/>
    </location>
</feature>
<dbReference type="PANTHER" id="PTHR31138">
    <property type="entry name" value="CHROMOSOME 19, WHOLE GENOME SHOTGUN SEQUENCE"/>
    <property type="match status" value="1"/>
</dbReference>
<dbReference type="SUPFAM" id="SSF55394">
    <property type="entry name" value="Bactericidal permeability-increasing protein, BPI"/>
    <property type="match status" value="1"/>
</dbReference>
<protein>
    <recommendedName>
        <fullName evidence="2">HAM1-like N-terminal domain-containing protein</fullName>
    </recommendedName>
</protein>
<sequence length="745" mass="83522">MFSCACFGSRDRRDPEREPLLPVYNDDTAMQARLHEKLHTYQMLRAMSKGYMPSNEQTIIHLRTLLAADVLNPDVPELSNSGRALVRTTKLLLRQTIELLDSKNSGDQVQDFIWCLVKSRLHVDTGDIAARAGRVSARSDAMTAYHSLQTIGSLLLNSSEFRLFLSDLGTISREVFSDTALSLAEVSKQTAKKLEPSTEEQKSLKAPNGSTDEAPPTKQDLAEEVKDVAHVITEGASSVAQGAKESVAEHLSGEEEQALATRLKNVILKLRKRPDYSESVNMISLLMRHYLLAYSHAAEDAAQAIGDDFSVNKEADQAVRNFWLLLTSLGDRSEWREVEGAFNRLVEGCQADPNLDEFIKELSVAVENIMSNPDWLDNVDSEVKELREKSNKIQNRSSISEDVKLLFAHLRLAMQSAADDEQVRNILRTSTRLASILSPTGQKSNGELIADAINVFLPMTINAIQYIPIPRLEIATPAVDLLLENLILEPGKTVNRSSFLPFRFNVSTQNDIEVRKARFRTTSSMTSLVTLKISGMSIAAEDLGYWVKLHSWCLRFMDQGLAGFYLDERGIDLTLDLEIGQDRMEKIVSLRNVNVKIHHLDYTLGKSPFSCLAWVFKPLVRPVIRKALEIKMAAAIAEGLHTLNRELLFARERLRATRIANPDDLWTFVRAVAARLVPAPDPDFETRVGITPGGGVFRGRYAPGSLVKLWEQEGRDAEQLVYEYQRGGWRNKIFDVRTTTMETLP</sequence>
<dbReference type="Proteomes" id="UP000775872">
    <property type="component" value="Unassembled WGS sequence"/>
</dbReference>
<dbReference type="PANTHER" id="PTHR31138:SF4">
    <property type="entry name" value="DUF5923 DOMAIN-CONTAINING PROTEIN"/>
    <property type="match status" value="1"/>
</dbReference>
<evidence type="ECO:0000256" key="1">
    <source>
        <dbReference type="SAM" id="MobiDB-lite"/>
    </source>
</evidence>
<reference evidence="4" key="1">
    <citation type="submission" date="2019-06" db="EMBL/GenBank/DDBJ databases">
        <authorList>
            <person name="Broberg M."/>
        </authorList>
    </citation>
    <scope>NUCLEOTIDE SEQUENCE [LARGE SCALE GENOMIC DNA]</scope>
</reference>
<dbReference type="GO" id="GO:0008289">
    <property type="term" value="F:lipid binding"/>
    <property type="evidence" value="ECO:0007669"/>
    <property type="project" value="InterPro"/>
</dbReference>
<dbReference type="EMBL" id="CABFOC020000002">
    <property type="protein sequence ID" value="CAH0036348.1"/>
    <property type="molecule type" value="Genomic_DNA"/>
</dbReference>